<feature type="region of interest" description="Disordered" evidence="14">
    <location>
        <begin position="542"/>
        <end position="688"/>
    </location>
</feature>
<dbReference type="VEuPathDB" id="FungiDB:LEMA_P033440.1"/>
<dbReference type="GO" id="GO:0016567">
    <property type="term" value="P:protein ubiquitination"/>
    <property type="evidence" value="ECO:0007669"/>
    <property type="project" value="UniProtKB-ARBA"/>
</dbReference>
<proteinExistence type="inferred from homology"/>
<keyword evidence="13" id="KW-0576">Peroxisome</keyword>
<comment type="similarity">
    <text evidence="4">Belongs to the multi antimicrobial extrusion (MATE) (TC 2.A.66.1) family.</text>
</comment>
<dbReference type="InterPro" id="IPR006845">
    <property type="entry name" value="Pex_N"/>
</dbReference>
<dbReference type="eggNOG" id="KOG0826">
    <property type="taxonomic scope" value="Eukaryota"/>
</dbReference>
<feature type="transmembrane region" description="Helical" evidence="15">
    <location>
        <begin position="829"/>
        <end position="849"/>
    </location>
</feature>
<evidence type="ECO:0000256" key="9">
    <source>
        <dbReference type="ARBA" id="ARBA00022833"/>
    </source>
</evidence>
<evidence type="ECO:0000259" key="16">
    <source>
        <dbReference type="Pfam" id="PF04757"/>
    </source>
</evidence>
<dbReference type="SUPFAM" id="SSF57850">
    <property type="entry name" value="RING/U-box"/>
    <property type="match status" value="1"/>
</dbReference>
<reference evidence="18" key="1">
    <citation type="journal article" date="2011" name="Nat. Commun.">
        <title>Effector diversification within compartments of the Leptosphaeria maculans genome affected by Repeat-Induced Point mutations.</title>
        <authorList>
            <person name="Rouxel T."/>
            <person name="Grandaubert J."/>
            <person name="Hane J.K."/>
            <person name="Hoede C."/>
            <person name="van de Wouw A.P."/>
            <person name="Couloux A."/>
            <person name="Dominguez V."/>
            <person name="Anthouard V."/>
            <person name="Bally P."/>
            <person name="Bourras S."/>
            <person name="Cozijnsen A.J."/>
            <person name="Ciuffetti L.M."/>
            <person name="Degrave A."/>
            <person name="Dilmaghani A."/>
            <person name="Duret L."/>
            <person name="Fudal I."/>
            <person name="Goodwin S.B."/>
            <person name="Gout L."/>
            <person name="Glaser N."/>
            <person name="Linglin J."/>
            <person name="Kema G.H.J."/>
            <person name="Lapalu N."/>
            <person name="Lawrence C.B."/>
            <person name="May K."/>
            <person name="Meyer M."/>
            <person name="Ollivier B."/>
            <person name="Poulain J."/>
            <person name="Schoch C.L."/>
            <person name="Simon A."/>
            <person name="Spatafora J.W."/>
            <person name="Stachowiak A."/>
            <person name="Turgeon B.G."/>
            <person name="Tyler B.M."/>
            <person name="Vincent D."/>
            <person name="Weissenbach J."/>
            <person name="Amselem J."/>
            <person name="Quesneville H."/>
            <person name="Oliver R.P."/>
            <person name="Wincker P."/>
            <person name="Balesdent M.-H."/>
            <person name="Howlett B.J."/>
        </authorList>
    </citation>
    <scope>NUCLEOTIDE SEQUENCE [LARGE SCALE GENOMIC DNA]</scope>
    <source>
        <strain evidence="18">JN3 / isolate v23.1.3 / race Av1-4-5-6-7-8</strain>
    </source>
</reference>
<feature type="compositionally biased region" description="Acidic residues" evidence="14">
    <location>
        <begin position="542"/>
        <end position="552"/>
    </location>
</feature>
<gene>
    <name evidence="17" type="ORF">LEMA_P033440.1</name>
</gene>
<evidence type="ECO:0000256" key="3">
    <source>
        <dbReference type="ARBA" id="ARBA00008704"/>
    </source>
</evidence>
<evidence type="ECO:0000313" key="17">
    <source>
        <dbReference type="EMBL" id="CBX93670.1"/>
    </source>
</evidence>
<evidence type="ECO:0000256" key="7">
    <source>
        <dbReference type="ARBA" id="ARBA00022723"/>
    </source>
</evidence>
<dbReference type="GO" id="GO:0015297">
    <property type="term" value="F:antiporter activity"/>
    <property type="evidence" value="ECO:0007669"/>
    <property type="project" value="InterPro"/>
</dbReference>
<dbReference type="InterPro" id="IPR045069">
    <property type="entry name" value="MATE_euk"/>
</dbReference>
<keyword evidence="10" id="KW-0653">Protein transport</keyword>
<feature type="region of interest" description="Disordered" evidence="14">
    <location>
        <begin position="420"/>
        <end position="445"/>
    </location>
</feature>
<dbReference type="PANTHER" id="PTHR11206">
    <property type="entry name" value="MULTIDRUG RESISTANCE PROTEIN"/>
    <property type="match status" value="1"/>
</dbReference>
<dbReference type="AlphaFoldDB" id="E4ZR05"/>
<dbReference type="HOGENOM" id="CLU_008596_0_0_1"/>
<feature type="transmembrane region" description="Helical" evidence="15">
    <location>
        <begin position="1054"/>
        <end position="1072"/>
    </location>
</feature>
<evidence type="ECO:0000256" key="5">
    <source>
        <dbReference type="ARBA" id="ARBA00022448"/>
    </source>
</evidence>
<feature type="transmembrane region" description="Helical" evidence="15">
    <location>
        <begin position="1084"/>
        <end position="1102"/>
    </location>
</feature>
<keyword evidence="7" id="KW-0479">Metal-binding</keyword>
<feature type="transmembrane region" description="Helical" evidence="15">
    <location>
        <begin position="1015"/>
        <end position="1034"/>
    </location>
</feature>
<feature type="transmembrane region" description="Helical" evidence="15">
    <location>
        <begin position="889"/>
        <end position="915"/>
    </location>
</feature>
<dbReference type="Pfam" id="PF04757">
    <property type="entry name" value="Pex2_Pex12"/>
    <property type="match status" value="1"/>
</dbReference>
<dbReference type="GO" id="GO:0042910">
    <property type="term" value="F:xenobiotic transmembrane transporter activity"/>
    <property type="evidence" value="ECO:0007669"/>
    <property type="project" value="InterPro"/>
</dbReference>
<keyword evidence="8" id="KW-0863">Zinc-finger</keyword>
<evidence type="ECO:0000256" key="6">
    <source>
        <dbReference type="ARBA" id="ARBA00022692"/>
    </source>
</evidence>
<feature type="domain" description="Pex N-terminal" evidence="16">
    <location>
        <begin position="25"/>
        <end position="292"/>
    </location>
</feature>
<evidence type="ECO:0000256" key="15">
    <source>
        <dbReference type="SAM" id="Phobius"/>
    </source>
</evidence>
<dbReference type="STRING" id="985895.E4ZR05"/>
<keyword evidence="12 15" id="KW-0472">Membrane</keyword>
<dbReference type="Pfam" id="PF01554">
    <property type="entry name" value="MatE"/>
    <property type="match status" value="2"/>
</dbReference>
<dbReference type="OMA" id="RQIAFME"/>
<evidence type="ECO:0000256" key="14">
    <source>
        <dbReference type="SAM" id="MobiDB-lite"/>
    </source>
</evidence>
<sequence>MEFLPALQNGVDDLKPSLFELLSEQQLASLLPPSLRYLLAISTHRYPRYLLPVLNSFDEVYALVMLLVERHFLRTYGGSFTENFYGLKRARVLRVKGGEIPRAQLGASDSVRDAVKLGPADVWKNLAVLVGLPWLKRKLDEGYDVHAAHANLLGPAYQRERNSPTPGATIKQRLMHYYKWFLRNIYPSVNAAYYFSLLVFNMAYLFDGTKYHSPFMWAIGSRIRRLGDADHKAIALATAPTKVSPARPGERGSLFSPRNLARTVQPRLLSSLKILLPTSIFALKFLEWWHASDFARQLSRKAAENIDLPPPILPSLPPTAKQMLSNQKHVSEKMYDPSALTDKPQRIDPPISSSTLLPILTVPSPPSSQFCPICVTPIITPTASPTGFVYCYTCIHRWVAGDHDRQIAFMEGAAGFRRDGRGGEIEDEGWGTEEGSREGRWESGKGRDAVTGRRVLGGTEARHRSAPVSSWASHAWFSRTYMKNLLEAGNLPDLLPMAPPLSSSQAHSVQDFANDVTSQMEGFAQSQDLAEESIARDLEEDTLASEDEDTDDSSSGSSTVRQFSMINSYRRPSYANPGARSTAMTSSSVPERKSLSASWKKHSYLSKREREAVRDEERSLLRDNNLIPSKEHRSGSAGPSDRLGNKLSFSGLRRTKSTPDEESAIDRASERTALLRGPNQSSDETYVTPRKIQKTWGEAVAAGKINTSWQRESKVLAKSSGPLMLTFLLQYSLPVASVFTVGHIGKTELGAVSLASMTASITGYAVYQGLATSLDTLCAQAYGSGRLHLVGLQLQRMLYFLLLITIPISVIWAFGTQILSLIVPDQETARLAGLYLRVLIFGAPGYAAFESGKRYVQAQGIFNATMYILLICAPLNAFLNWFMVWHLDWGYIGAPIAVSITENILPIALFLYVRFVDGYQCWGGFDRRALKNWMPMIKLALPGLIMVEAEFLAFEILTLSSSWLGPTELAAQSVLGTITGITFQIPFPMSVAASTRIANLIGATLAVPAKTAAKVAIFAAVLVGIFNLLLLSIFREAIPRLFTPDEDVIKLVAALLPLCATFQVFDALSANCNGILRGLGRQEIGGYVGLFAYYMVGIPISFGTAFGPLQWQLYGLWTGPAVALGIVAAIEGWFIWRSSWEKAVEDAKARNAAN</sequence>
<evidence type="ECO:0000256" key="4">
    <source>
        <dbReference type="ARBA" id="ARBA00010199"/>
    </source>
</evidence>
<comment type="pathway">
    <text evidence="2">Protein modification; protein ubiquitination.</text>
</comment>
<comment type="subcellular location">
    <subcellularLocation>
        <location evidence="1">Peroxisome membrane</location>
        <topology evidence="1">Multi-pass membrane protein</topology>
    </subcellularLocation>
</comment>
<dbReference type="GO" id="GO:0008270">
    <property type="term" value="F:zinc ion binding"/>
    <property type="evidence" value="ECO:0007669"/>
    <property type="project" value="UniProtKB-KW"/>
</dbReference>
<dbReference type="Proteomes" id="UP000002668">
    <property type="component" value="Genome"/>
</dbReference>
<dbReference type="GeneID" id="13284638"/>
<keyword evidence="11 15" id="KW-1133">Transmembrane helix</keyword>
<keyword evidence="6 15" id="KW-0812">Transmembrane</keyword>
<dbReference type="GO" id="GO:0016562">
    <property type="term" value="P:protein import into peroxisome matrix, receptor recycling"/>
    <property type="evidence" value="ECO:0007669"/>
    <property type="project" value="UniProtKB-ARBA"/>
</dbReference>
<evidence type="ECO:0000256" key="11">
    <source>
        <dbReference type="ARBA" id="ARBA00022989"/>
    </source>
</evidence>
<dbReference type="InterPro" id="IPR002528">
    <property type="entry name" value="MATE_fam"/>
</dbReference>
<evidence type="ECO:0000256" key="10">
    <source>
        <dbReference type="ARBA" id="ARBA00022927"/>
    </source>
</evidence>
<accession>E4ZR05</accession>
<feature type="transmembrane region" description="Helical" evidence="15">
    <location>
        <begin position="936"/>
        <end position="957"/>
    </location>
</feature>
<dbReference type="EMBL" id="FP929116">
    <property type="protein sequence ID" value="CBX93670.1"/>
    <property type="molecule type" value="Genomic_DNA"/>
</dbReference>
<feature type="transmembrane region" description="Helical" evidence="15">
    <location>
        <begin position="861"/>
        <end position="883"/>
    </location>
</feature>
<keyword evidence="9" id="KW-0862">Zinc</keyword>
<dbReference type="CDD" id="cd13132">
    <property type="entry name" value="MATE_eukaryotic"/>
    <property type="match status" value="1"/>
</dbReference>
<evidence type="ECO:0000256" key="1">
    <source>
        <dbReference type="ARBA" id="ARBA00004585"/>
    </source>
</evidence>
<evidence type="ECO:0000256" key="13">
    <source>
        <dbReference type="ARBA" id="ARBA00023140"/>
    </source>
</evidence>
<dbReference type="InParanoid" id="E4ZR05"/>
<feature type="compositionally biased region" description="Basic and acidic residues" evidence="14">
    <location>
        <begin position="606"/>
        <end position="621"/>
    </location>
</feature>
<protein>
    <recommendedName>
        <fullName evidence="16">Pex N-terminal domain-containing protein</fullName>
    </recommendedName>
</protein>
<dbReference type="OrthoDB" id="2126698at2759"/>
<evidence type="ECO:0000256" key="12">
    <source>
        <dbReference type="ARBA" id="ARBA00023136"/>
    </source>
</evidence>
<name>E4ZR05_LEPMJ</name>
<comment type="similarity">
    <text evidence="3">Belongs to the pex2/pex10/pex12 family.</text>
</comment>
<evidence type="ECO:0000256" key="2">
    <source>
        <dbReference type="ARBA" id="ARBA00004906"/>
    </source>
</evidence>
<feature type="transmembrane region" description="Helical" evidence="15">
    <location>
        <begin position="969"/>
        <end position="994"/>
    </location>
</feature>
<feature type="transmembrane region" description="Helical" evidence="15">
    <location>
        <begin position="798"/>
        <end position="823"/>
    </location>
</feature>
<keyword evidence="5" id="KW-0813">Transport</keyword>
<evidence type="ECO:0000313" key="18">
    <source>
        <dbReference type="Proteomes" id="UP000002668"/>
    </source>
</evidence>
<feature type="compositionally biased region" description="Basic and acidic residues" evidence="14">
    <location>
        <begin position="434"/>
        <end position="445"/>
    </location>
</feature>
<keyword evidence="18" id="KW-1185">Reference proteome</keyword>
<organism evidence="18">
    <name type="scientific">Leptosphaeria maculans (strain JN3 / isolate v23.1.3 / race Av1-4-5-6-7-8)</name>
    <name type="common">Blackleg fungus</name>
    <name type="synonym">Phoma lingam</name>
    <dbReference type="NCBI Taxonomy" id="985895"/>
    <lineage>
        <taxon>Eukaryota</taxon>
        <taxon>Fungi</taxon>
        <taxon>Dikarya</taxon>
        <taxon>Ascomycota</taxon>
        <taxon>Pezizomycotina</taxon>
        <taxon>Dothideomycetes</taxon>
        <taxon>Pleosporomycetidae</taxon>
        <taxon>Pleosporales</taxon>
        <taxon>Pleosporineae</taxon>
        <taxon>Leptosphaeriaceae</taxon>
        <taxon>Plenodomus</taxon>
        <taxon>Plenodomus lingam/Leptosphaeria maculans species complex</taxon>
    </lineage>
</organism>
<evidence type="ECO:0000256" key="8">
    <source>
        <dbReference type="ARBA" id="ARBA00022771"/>
    </source>
</evidence>
<dbReference type="GO" id="GO:0005778">
    <property type="term" value="C:peroxisomal membrane"/>
    <property type="evidence" value="ECO:0007669"/>
    <property type="project" value="UniProtKB-SubCell"/>
</dbReference>
<dbReference type="eggNOG" id="KOG1347">
    <property type="taxonomic scope" value="Eukaryota"/>
</dbReference>
<dbReference type="GO" id="GO:1990961">
    <property type="term" value="P:xenobiotic detoxification by transmembrane export across the plasma membrane"/>
    <property type="evidence" value="ECO:0007669"/>
    <property type="project" value="InterPro"/>
</dbReference>
<feature type="transmembrane region" description="Helical" evidence="15">
    <location>
        <begin position="1114"/>
        <end position="1136"/>
    </location>
</feature>
<dbReference type="NCBIfam" id="TIGR00797">
    <property type="entry name" value="matE"/>
    <property type="match status" value="1"/>
</dbReference>